<proteinExistence type="predicted"/>
<organism evidence="1 2">
    <name type="scientific">Acetobacter tropicalis NBRC 101654</name>
    <dbReference type="NCBI Taxonomy" id="749388"/>
    <lineage>
        <taxon>Bacteria</taxon>
        <taxon>Pseudomonadati</taxon>
        <taxon>Pseudomonadota</taxon>
        <taxon>Alphaproteobacteria</taxon>
        <taxon>Acetobacterales</taxon>
        <taxon>Acetobacteraceae</taxon>
        <taxon>Acetobacter</taxon>
    </lineage>
</organism>
<dbReference type="Gene3D" id="3.40.190.10">
    <property type="entry name" value="Periplasmic binding protein-like II"/>
    <property type="match status" value="1"/>
</dbReference>
<dbReference type="AlphaFoldDB" id="F7VJH0"/>
<evidence type="ECO:0000313" key="1">
    <source>
        <dbReference type="EMBL" id="GAA10515.1"/>
    </source>
</evidence>
<reference evidence="1 2" key="1">
    <citation type="journal article" date="2011" name="Biochem. Biophys. Res. Commun.">
        <title>Increased number of Arginine-based salt bridges contributes to the thermotolerance of thermotolerant acetic acid bacteria, Acetobacter tropicalis SKU1100.</title>
        <authorList>
            <person name="Matsutani M."/>
            <person name="Hirakawa H."/>
            <person name="Nishikura M."/>
            <person name="Soemphol W."/>
            <person name="Ali I.A.I."/>
            <person name="Yakushi T."/>
            <person name="Matsushita K."/>
        </authorList>
    </citation>
    <scope>NUCLEOTIDE SEQUENCE [LARGE SCALE GENOMIC DNA]</scope>
    <source>
        <strain evidence="1 2">NBRC 101654</strain>
    </source>
</reference>
<gene>
    <name evidence="1" type="ORF">ATPR_3519</name>
</gene>
<dbReference type="EMBL" id="BABS01000380">
    <property type="protein sequence ID" value="GAA10515.1"/>
    <property type="molecule type" value="Genomic_DNA"/>
</dbReference>
<protein>
    <recommendedName>
        <fullName evidence="3">Transcriptional regulator LysR</fullName>
    </recommendedName>
</protein>
<dbReference type="Proteomes" id="UP000004319">
    <property type="component" value="Unassembled WGS sequence"/>
</dbReference>
<comment type="caution">
    <text evidence="1">The sequence shown here is derived from an EMBL/GenBank/DDBJ whole genome shotgun (WGS) entry which is preliminary data.</text>
</comment>
<name>F7VJH0_9PROT</name>
<sequence>MPLDLRIPAVSMVWSARNDRDPASVWLREQTASLIKTSETTA</sequence>
<evidence type="ECO:0000313" key="2">
    <source>
        <dbReference type="Proteomes" id="UP000004319"/>
    </source>
</evidence>
<accession>F7VJH0</accession>
<evidence type="ECO:0008006" key="3">
    <source>
        <dbReference type="Google" id="ProtNLM"/>
    </source>
</evidence>